<dbReference type="RefSeq" id="WP_172189850.1">
    <property type="nucleotide sequence ID" value="NZ_CAWPPK010000287.1"/>
</dbReference>
<dbReference type="EMBL" id="SRRZ01000071">
    <property type="protein sequence ID" value="NQE36023.1"/>
    <property type="molecule type" value="Genomic_DNA"/>
</dbReference>
<gene>
    <name evidence="3" type="primary">pucA</name>
    <name evidence="3" type="ORF">E5S67_03785</name>
</gene>
<protein>
    <submittedName>
        <fullName evidence="3">Xanthine dehydrogenase subunit A</fullName>
        <ecNumber evidence="3">1.17.1.4</ecNumber>
    </submittedName>
</protein>
<dbReference type="GO" id="GO:0004854">
    <property type="term" value="F:xanthine dehydrogenase activity"/>
    <property type="evidence" value="ECO:0007669"/>
    <property type="project" value="UniProtKB-EC"/>
</dbReference>
<keyword evidence="3" id="KW-0560">Oxidoreductase</keyword>
<name>A0ABX2D0N6_9CYAN</name>
<dbReference type="Pfam" id="PF13478">
    <property type="entry name" value="XdhC_C"/>
    <property type="match status" value="1"/>
</dbReference>
<evidence type="ECO:0000313" key="3">
    <source>
        <dbReference type="EMBL" id="NQE36023.1"/>
    </source>
</evidence>
<dbReference type="PANTHER" id="PTHR30388:SF6">
    <property type="entry name" value="XANTHINE DEHYDROGENASE SUBUNIT A-RELATED"/>
    <property type="match status" value="1"/>
</dbReference>
<evidence type="ECO:0000313" key="4">
    <source>
        <dbReference type="Proteomes" id="UP000702425"/>
    </source>
</evidence>
<dbReference type="InterPro" id="IPR052698">
    <property type="entry name" value="MoCofactor_Util/Proc"/>
</dbReference>
<dbReference type="Proteomes" id="UP000702425">
    <property type="component" value="Unassembled WGS sequence"/>
</dbReference>
<keyword evidence="4" id="KW-1185">Reference proteome</keyword>
<proteinExistence type="predicted"/>
<dbReference type="EC" id="1.17.1.4" evidence="3"/>
<reference evidence="3 4" key="1">
    <citation type="journal article" date="2020" name="Sci. Rep.">
        <title>A novel cyanobacterial geosmin producer, revising GeoA distribution and dispersion patterns in Bacteria.</title>
        <authorList>
            <person name="Churro C."/>
            <person name="Semedo-Aguiar A.P."/>
            <person name="Silva A.D."/>
            <person name="Pereira-Leal J.B."/>
            <person name="Leite R.B."/>
        </authorList>
    </citation>
    <scope>NUCLEOTIDE SEQUENCE [LARGE SCALE GENOMIC DNA]</scope>
    <source>
        <strain evidence="3 4">IPMA8</strain>
    </source>
</reference>
<dbReference type="InterPro" id="IPR003777">
    <property type="entry name" value="XdhC_CoxI"/>
</dbReference>
<evidence type="ECO:0000259" key="1">
    <source>
        <dbReference type="Pfam" id="PF02625"/>
    </source>
</evidence>
<evidence type="ECO:0000259" key="2">
    <source>
        <dbReference type="Pfam" id="PF13478"/>
    </source>
</evidence>
<dbReference type="InterPro" id="IPR027051">
    <property type="entry name" value="XdhC_Rossmann_dom"/>
</dbReference>
<dbReference type="Gene3D" id="3.40.50.720">
    <property type="entry name" value="NAD(P)-binding Rossmann-like Domain"/>
    <property type="match status" value="1"/>
</dbReference>
<comment type="caution">
    <text evidence="3">The sequence shown here is derived from an EMBL/GenBank/DDBJ whole genome shotgun (WGS) entry which is preliminary data.</text>
</comment>
<dbReference type="Pfam" id="PF02625">
    <property type="entry name" value="XdhC_CoxI"/>
    <property type="match status" value="1"/>
</dbReference>
<feature type="domain" description="XdhC- CoxI" evidence="1">
    <location>
        <begin position="19"/>
        <end position="81"/>
    </location>
</feature>
<organism evidence="3 4">
    <name type="scientific">Microcoleus asticus IPMA8</name>
    <dbReference type="NCBI Taxonomy" id="2563858"/>
    <lineage>
        <taxon>Bacteria</taxon>
        <taxon>Bacillati</taxon>
        <taxon>Cyanobacteriota</taxon>
        <taxon>Cyanophyceae</taxon>
        <taxon>Oscillatoriophycideae</taxon>
        <taxon>Oscillatoriales</taxon>
        <taxon>Microcoleaceae</taxon>
        <taxon>Microcoleus</taxon>
        <taxon>Microcoleus asticus</taxon>
    </lineage>
</organism>
<accession>A0ABX2D0N6</accession>
<sequence>MKELHDIKAALEQVKDTTKKLALATLVKVEGSTYRRPGARMLMSADGLIVGAISGGCLESDVFEKAQQVMDTGSPCVVKYDSTSEEDLIWGLGLGCQGIAYVLIESLPVNEPNQISFVHKCLDTRFESAIATVFNIEGESKSQIGDRLLLNSEIVNHISDEELAAAVLRDTQVALQHKTSVGKQYQLIGGKVEVFIQVIQPPLSLVILGAGYDVLPVVRFGKELGWHITVVDNRQREASRKRFQEADRVKFCSPQDVLKNIKIDERTVAVVMTHNYLDDLELLRVLLPSGLKYLGVLGPKKRTARLLQELLEEGVIPTPQQQQNLYSPVGLDIGADNSEEIALAIIAEIQAVTAKHQGGFLRNRTVPIHASINSQSSKN</sequence>
<feature type="domain" description="XdhC Rossmann" evidence="2">
    <location>
        <begin position="205"/>
        <end position="349"/>
    </location>
</feature>
<dbReference type="PANTHER" id="PTHR30388">
    <property type="entry name" value="ALDEHYDE OXIDOREDUCTASE MOLYBDENUM COFACTOR ASSEMBLY PROTEIN"/>
    <property type="match status" value="1"/>
</dbReference>